<proteinExistence type="predicted"/>
<evidence type="ECO:0000313" key="1">
    <source>
        <dbReference type="EMBL" id="NOI83335.1"/>
    </source>
</evidence>
<protein>
    <submittedName>
        <fullName evidence="1">Transcriptional regulator</fullName>
    </submittedName>
</protein>
<dbReference type="GO" id="GO:0003677">
    <property type="term" value="F:DNA binding"/>
    <property type="evidence" value="ECO:0007669"/>
    <property type="project" value="InterPro"/>
</dbReference>
<dbReference type="EMBL" id="VTXO01000015">
    <property type="protein sequence ID" value="NOI83335.1"/>
    <property type="molecule type" value="Genomic_DNA"/>
</dbReference>
<dbReference type="Proteomes" id="UP000572722">
    <property type="component" value="Unassembled WGS sequence"/>
</dbReference>
<dbReference type="Gene3D" id="1.10.260.40">
    <property type="entry name" value="lambda repressor-like DNA-binding domains"/>
    <property type="match status" value="1"/>
</dbReference>
<dbReference type="CDD" id="cd00093">
    <property type="entry name" value="HTH_XRE"/>
    <property type="match status" value="1"/>
</dbReference>
<comment type="caution">
    <text evidence="1">The sequence shown here is derived from an EMBL/GenBank/DDBJ whole genome shotgun (WGS) entry which is preliminary data.</text>
</comment>
<dbReference type="AlphaFoldDB" id="A0AAE5LK02"/>
<dbReference type="SUPFAM" id="SSF47413">
    <property type="entry name" value="lambda repressor-like DNA-binding domains"/>
    <property type="match status" value="1"/>
</dbReference>
<sequence length="90" mass="10442">MEVINYTNALLNRVKAMYDLTSEYQLARKLDVSDKRLYNWRKGTCGMDWDVAFRIADMLGESDQNVVYGLLPSKTKNPRVIRVIEENAPE</sequence>
<gene>
    <name evidence="1" type="ORF">F0237_22000</name>
</gene>
<dbReference type="RefSeq" id="WP_171325511.1">
    <property type="nucleotide sequence ID" value="NZ_VTXO01000015.1"/>
</dbReference>
<organism evidence="1 2">
    <name type="scientific">Vibrio tubiashii</name>
    <dbReference type="NCBI Taxonomy" id="29498"/>
    <lineage>
        <taxon>Bacteria</taxon>
        <taxon>Pseudomonadati</taxon>
        <taxon>Pseudomonadota</taxon>
        <taxon>Gammaproteobacteria</taxon>
        <taxon>Vibrionales</taxon>
        <taxon>Vibrionaceae</taxon>
        <taxon>Vibrio</taxon>
        <taxon>Vibrio oreintalis group</taxon>
    </lineage>
</organism>
<reference evidence="1 2" key="1">
    <citation type="submission" date="2019-08" db="EMBL/GenBank/DDBJ databases">
        <title>Draft genome sequencing and comparative genomics of hatchery-associated Vibrios.</title>
        <authorList>
            <person name="Kehlet-Delgado H."/>
            <person name="Mueller R.S."/>
        </authorList>
    </citation>
    <scope>NUCLEOTIDE SEQUENCE [LARGE SCALE GENOMIC DNA]</scope>
    <source>
        <strain evidence="1 2">01-65-5-1</strain>
    </source>
</reference>
<evidence type="ECO:0000313" key="2">
    <source>
        <dbReference type="Proteomes" id="UP000572722"/>
    </source>
</evidence>
<name>A0AAE5LK02_9VIBR</name>
<dbReference type="InterPro" id="IPR010982">
    <property type="entry name" value="Lambda_DNA-bd_dom_sf"/>
</dbReference>
<accession>A0AAE5LK02</accession>
<dbReference type="InterPro" id="IPR001387">
    <property type="entry name" value="Cro/C1-type_HTH"/>
</dbReference>